<dbReference type="PANTHER" id="PTHR43798:SF33">
    <property type="entry name" value="HYDROLASE, PUTATIVE (AFU_ORTHOLOGUE AFUA_2G14860)-RELATED"/>
    <property type="match status" value="1"/>
</dbReference>
<sequence>MAMSVFSAYDGTKLACRELGEGPPLVCLPGGPMRDSDYLGDLGGLSAHRRLIMLDPRGTGRSAVPEDPASYRCDRLVEDVEALREHLGLDRLDLLGHSAGTNLAVLYAARYPERVASLALITPSVLALGVTVTGDVRIRTARLRRDEPWFPEAFAALESLVAGRPDADTFQAIAPFWYGRWDETARAHRAAEDEQRHDEAAAVFAAEGAFDPAATRAALASLASPVLVLAGEVDLNSPPPAMAELAGLFPHAELVVQPGAGHFPWLDDADRFVATTQPFPGRETVPRTPPKPLDSQLENA</sequence>
<dbReference type="InterPro" id="IPR000073">
    <property type="entry name" value="AB_hydrolase_1"/>
</dbReference>
<gene>
    <name evidence="5" type="ORF">STRTUCAR8_00751</name>
</gene>
<dbReference type="PRINTS" id="PR00111">
    <property type="entry name" value="ABHYDROLASE"/>
</dbReference>
<dbReference type="Pfam" id="PF00561">
    <property type="entry name" value="Abhydrolase_1"/>
    <property type="match status" value="1"/>
</dbReference>
<dbReference type="Gene3D" id="3.40.50.1820">
    <property type="entry name" value="alpha/beta hydrolase"/>
    <property type="match status" value="1"/>
</dbReference>
<dbReference type="Proteomes" id="UP000010931">
    <property type="component" value="Unassembled WGS sequence"/>
</dbReference>
<dbReference type="GO" id="GO:0016020">
    <property type="term" value="C:membrane"/>
    <property type="evidence" value="ECO:0007669"/>
    <property type="project" value="TreeGrafter"/>
</dbReference>
<evidence type="ECO:0000313" key="6">
    <source>
        <dbReference type="Proteomes" id="UP000010931"/>
    </source>
</evidence>
<feature type="region of interest" description="Disordered" evidence="3">
    <location>
        <begin position="276"/>
        <end position="300"/>
    </location>
</feature>
<reference evidence="5 6" key="1">
    <citation type="journal article" date="2011" name="Plasmid">
        <title>Streptomyces turgidiscabies Car8 contains a modular pathogenicity island that shares virulence genes with other actinobacterial plant pathogens.</title>
        <authorList>
            <person name="Huguet-Tapia J.C."/>
            <person name="Badger J.H."/>
            <person name="Loria R."/>
            <person name="Pettis G.S."/>
        </authorList>
    </citation>
    <scope>NUCLEOTIDE SEQUENCE [LARGE SCALE GENOMIC DNA]</scope>
    <source>
        <strain evidence="5 6">Car8</strain>
    </source>
</reference>
<accession>L7EWY8</accession>
<dbReference type="EMBL" id="AEJB01000514">
    <property type="protein sequence ID" value="ELP63547.1"/>
    <property type="molecule type" value="Genomic_DNA"/>
</dbReference>
<evidence type="ECO:0000259" key="4">
    <source>
        <dbReference type="Pfam" id="PF00561"/>
    </source>
</evidence>
<dbReference type="PRINTS" id="PR00793">
    <property type="entry name" value="PROAMNOPTASE"/>
</dbReference>
<keyword evidence="2" id="KW-0378">Hydrolase</keyword>
<dbReference type="GO" id="GO:0006508">
    <property type="term" value="P:proteolysis"/>
    <property type="evidence" value="ECO:0007669"/>
    <property type="project" value="InterPro"/>
</dbReference>
<keyword evidence="6" id="KW-1185">Reference proteome</keyword>
<feature type="domain" description="AB hydrolase-1" evidence="4">
    <location>
        <begin position="23"/>
        <end position="268"/>
    </location>
</feature>
<protein>
    <submittedName>
        <fullName evidence="5">Proline-specific peptidase</fullName>
    </submittedName>
</protein>
<dbReference type="SUPFAM" id="SSF53474">
    <property type="entry name" value="alpha/beta-Hydrolases"/>
    <property type="match status" value="1"/>
</dbReference>
<evidence type="ECO:0000256" key="1">
    <source>
        <dbReference type="ARBA" id="ARBA00010088"/>
    </source>
</evidence>
<evidence type="ECO:0000313" key="5">
    <source>
        <dbReference type="EMBL" id="ELP63547.1"/>
    </source>
</evidence>
<comment type="similarity">
    <text evidence="1">Belongs to the peptidase S33 family.</text>
</comment>
<dbReference type="AlphaFoldDB" id="L7EWY8"/>
<evidence type="ECO:0000256" key="3">
    <source>
        <dbReference type="SAM" id="MobiDB-lite"/>
    </source>
</evidence>
<evidence type="ECO:0000256" key="2">
    <source>
        <dbReference type="ARBA" id="ARBA00022801"/>
    </source>
</evidence>
<dbReference type="GO" id="GO:0004177">
    <property type="term" value="F:aminopeptidase activity"/>
    <property type="evidence" value="ECO:0007669"/>
    <property type="project" value="UniProtKB-EC"/>
</dbReference>
<organism evidence="5 6">
    <name type="scientific">Streptomyces turgidiscabies (strain Car8)</name>
    <dbReference type="NCBI Taxonomy" id="698760"/>
    <lineage>
        <taxon>Bacteria</taxon>
        <taxon>Bacillati</taxon>
        <taxon>Actinomycetota</taxon>
        <taxon>Actinomycetes</taxon>
        <taxon>Kitasatosporales</taxon>
        <taxon>Streptomycetaceae</taxon>
        <taxon>Streptomyces</taxon>
    </lineage>
</organism>
<dbReference type="InterPro" id="IPR002410">
    <property type="entry name" value="Peptidase_S33"/>
</dbReference>
<name>L7EWY8_STRT8</name>
<dbReference type="PATRIC" id="fig|698760.3.peg.7585"/>
<dbReference type="InterPro" id="IPR029058">
    <property type="entry name" value="AB_hydrolase_fold"/>
</dbReference>
<comment type="caution">
    <text evidence="5">The sequence shown here is derived from an EMBL/GenBank/DDBJ whole genome shotgun (WGS) entry which is preliminary data.</text>
</comment>
<proteinExistence type="inferred from homology"/>
<dbReference type="STRING" id="85558.T45_06721"/>
<dbReference type="PANTHER" id="PTHR43798">
    <property type="entry name" value="MONOACYLGLYCEROL LIPASE"/>
    <property type="match status" value="1"/>
</dbReference>
<dbReference type="InterPro" id="IPR050266">
    <property type="entry name" value="AB_hydrolase_sf"/>
</dbReference>